<dbReference type="AlphaFoldDB" id="A0A6L8V592"/>
<proteinExistence type="predicted"/>
<accession>A0A6L8V592</accession>
<dbReference type="Proteomes" id="UP000481087">
    <property type="component" value="Unassembled WGS sequence"/>
</dbReference>
<reference evidence="2 3" key="1">
    <citation type="submission" date="2019-12" db="EMBL/GenBank/DDBJ databases">
        <title>Paenibacillus sp. nov. sp. isolated from soil.</title>
        <authorList>
            <person name="Kim J."/>
            <person name="Jeong S.E."/>
            <person name="Jung H.S."/>
            <person name="Jeon C.O."/>
        </authorList>
    </citation>
    <scope>NUCLEOTIDE SEQUENCE [LARGE SCALE GENOMIC DNA]</scope>
    <source>
        <strain evidence="2 3">5J-6</strain>
    </source>
</reference>
<feature type="compositionally biased region" description="Basic residues" evidence="1">
    <location>
        <begin position="57"/>
        <end position="71"/>
    </location>
</feature>
<keyword evidence="3" id="KW-1185">Reference proteome</keyword>
<sequence>MQPIDPITEKACKNLCGKSVLLYLNDGSQIFGVLSRLEKNTLILNEEVRPTLSGATSKKKGKTASKAKPVHTKKENAETSSPEPVLERLSFFGTPLFGGPAPGQGSIDIPLDRVAVMFSE</sequence>
<name>A0A6L8V592_9BACL</name>
<comment type="caution">
    <text evidence="2">The sequence shown here is derived from an EMBL/GenBank/DDBJ whole genome shotgun (WGS) entry which is preliminary data.</text>
</comment>
<organism evidence="2 3">
    <name type="scientific">Paenibacillus silvestris</name>
    <dbReference type="NCBI Taxonomy" id="2606219"/>
    <lineage>
        <taxon>Bacteria</taxon>
        <taxon>Bacillati</taxon>
        <taxon>Bacillota</taxon>
        <taxon>Bacilli</taxon>
        <taxon>Bacillales</taxon>
        <taxon>Paenibacillaceae</taxon>
        <taxon>Paenibacillus</taxon>
    </lineage>
</organism>
<gene>
    <name evidence="2" type="ORF">GQF01_20455</name>
</gene>
<dbReference type="EMBL" id="WTUZ01000022">
    <property type="protein sequence ID" value="MZQ84479.1"/>
    <property type="molecule type" value="Genomic_DNA"/>
</dbReference>
<evidence type="ECO:0000313" key="2">
    <source>
        <dbReference type="EMBL" id="MZQ84479.1"/>
    </source>
</evidence>
<dbReference type="RefSeq" id="WP_161408584.1">
    <property type="nucleotide sequence ID" value="NZ_WTUZ01000022.1"/>
</dbReference>
<evidence type="ECO:0000313" key="3">
    <source>
        <dbReference type="Proteomes" id="UP000481087"/>
    </source>
</evidence>
<feature type="region of interest" description="Disordered" evidence="1">
    <location>
        <begin position="51"/>
        <end position="84"/>
    </location>
</feature>
<protein>
    <submittedName>
        <fullName evidence="2">Uncharacterized protein</fullName>
    </submittedName>
</protein>
<evidence type="ECO:0000256" key="1">
    <source>
        <dbReference type="SAM" id="MobiDB-lite"/>
    </source>
</evidence>